<feature type="coiled-coil region" evidence="1">
    <location>
        <begin position="225"/>
        <end position="255"/>
    </location>
</feature>
<evidence type="ECO:0008006" key="6">
    <source>
        <dbReference type="Google" id="ProtNLM"/>
    </source>
</evidence>
<evidence type="ECO:0000256" key="1">
    <source>
        <dbReference type="SAM" id="Coils"/>
    </source>
</evidence>
<feature type="region of interest" description="Disordered" evidence="2">
    <location>
        <begin position="346"/>
        <end position="379"/>
    </location>
</feature>
<feature type="compositionally biased region" description="Low complexity" evidence="2">
    <location>
        <begin position="127"/>
        <end position="163"/>
    </location>
</feature>
<feature type="compositionally biased region" description="Polar residues" evidence="2">
    <location>
        <begin position="197"/>
        <end position="210"/>
    </location>
</feature>
<evidence type="ECO:0000256" key="3">
    <source>
        <dbReference type="SAM" id="Phobius"/>
    </source>
</evidence>
<keyword evidence="3" id="KW-0812">Transmembrane</keyword>
<feature type="compositionally biased region" description="Basic and acidic residues" evidence="2">
    <location>
        <begin position="116"/>
        <end position="126"/>
    </location>
</feature>
<keyword evidence="1" id="KW-0175">Coiled coil</keyword>
<reference evidence="5" key="1">
    <citation type="submission" date="2023-07" db="EMBL/GenBank/DDBJ databases">
        <title>Christiangramia sp. SM2212., a novel bacterium of the family Flavobacteriaceae isolated from the sea sediment.</title>
        <authorList>
            <person name="Wang J."/>
            <person name="Zhang X."/>
        </authorList>
    </citation>
    <scope>NUCLEOTIDE SEQUENCE [LARGE SCALE GENOMIC DNA]</scope>
    <source>
        <strain evidence="5">SM2212</strain>
    </source>
</reference>
<dbReference type="Proteomes" id="UP001257234">
    <property type="component" value="Unassembled WGS sequence"/>
</dbReference>
<accession>A0ABU1ESP6</accession>
<dbReference type="EMBL" id="JAVJIU010000004">
    <property type="protein sequence ID" value="MDR5591417.1"/>
    <property type="molecule type" value="Genomic_DNA"/>
</dbReference>
<name>A0ABU1ESP6_9FLAO</name>
<dbReference type="InterPro" id="IPR011250">
    <property type="entry name" value="OMP/PagP_B-barrel"/>
</dbReference>
<sequence>MKEKKNIDRIFQEKFKDFEMEPREKAWENISARLDKKDKKGPLIIPLWFKIGGVAAVLAIILASLLFTNVQNPTNGEPSVVFDEPENSTDKEDSIKNSSNEVSGDKNNSDQIASENEIKENSESDKMNSSSNNNSRANTAIAAENTANKSNNNPNTIKRNTVNPENSKKKTNAIVSNELSDKKAIENDTDSPEIINDSDQSGKTAIASQTDSEKAAKDTIPQESILKEENALAEVEKEKNRGEEEETEIAEADTKKLRLSTFAAPVMYKNLGSGNELSNQLASNSTSSEVTLSYGVKIAYKISNKLKIRTGISKIDINKNTQDILYSPSAMSAGFENISPVEDNIEIRSNNNTPSPSGTGPAPLPNFGGENNNNSLTNSIATPGELNQQFGYIEVPVEIEYALIDKKFGLNIIGGGSSLFLDNNRVQLVSGEMKTDLGEATNINSTSFSTNIGVGMDYKLTDKFSISVEPIFKYQINTFDRVNNVQPVNFGVYSGLSFRF</sequence>
<feature type="compositionally biased region" description="Polar residues" evidence="2">
    <location>
        <begin position="369"/>
        <end position="379"/>
    </location>
</feature>
<protein>
    <recommendedName>
        <fullName evidence="6">Outer membrane protein beta-barrel domain-containing protein</fullName>
    </recommendedName>
</protein>
<keyword evidence="3" id="KW-1133">Transmembrane helix</keyword>
<feature type="compositionally biased region" description="Polar residues" evidence="2">
    <location>
        <begin position="347"/>
        <end position="358"/>
    </location>
</feature>
<gene>
    <name evidence="4" type="ORF">RE431_12285</name>
</gene>
<dbReference type="RefSeq" id="WP_309562279.1">
    <property type="nucleotide sequence ID" value="NZ_JAVJIU010000004.1"/>
</dbReference>
<comment type="caution">
    <text evidence="4">The sequence shown here is derived from an EMBL/GenBank/DDBJ whole genome shotgun (WGS) entry which is preliminary data.</text>
</comment>
<keyword evidence="3" id="KW-0472">Membrane</keyword>
<evidence type="ECO:0000313" key="5">
    <source>
        <dbReference type="Proteomes" id="UP001257234"/>
    </source>
</evidence>
<keyword evidence="5" id="KW-1185">Reference proteome</keyword>
<feature type="transmembrane region" description="Helical" evidence="3">
    <location>
        <begin position="43"/>
        <end position="67"/>
    </location>
</feature>
<evidence type="ECO:0000313" key="4">
    <source>
        <dbReference type="EMBL" id="MDR5591417.1"/>
    </source>
</evidence>
<proteinExistence type="predicted"/>
<evidence type="ECO:0000256" key="2">
    <source>
        <dbReference type="SAM" id="MobiDB-lite"/>
    </source>
</evidence>
<dbReference type="SUPFAM" id="SSF56925">
    <property type="entry name" value="OMPA-like"/>
    <property type="match status" value="1"/>
</dbReference>
<organism evidence="4 5">
    <name type="scientific">Christiangramia sediminicola</name>
    <dbReference type="NCBI Taxonomy" id="3073267"/>
    <lineage>
        <taxon>Bacteria</taxon>
        <taxon>Pseudomonadati</taxon>
        <taxon>Bacteroidota</taxon>
        <taxon>Flavobacteriia</taxon>
        <taxon>Flavobacteriales</taxon>
        <taxon>Flavobacteriaceae</taxon>
        <taxon>Christiangramia</taxon>
    </lineage>
</organism>
<feature type="region of interest" description="Disordered" evidence="2">
    <location>
        <begin position="77"/>
        <end position="222"/>
    </location>
</feature>